<keyword evidence="1" id="KW-0812">Transmembrane</keyword>
<keyword evidence="3" id="KW-1185">Reference proteome</keyword>
<accession>A0A5J6HNR8</accession>
<organism evidence="2 3">
    <name type="scientific">Streptomyces alboniger</name>
    <dbReference type="NCBI Taxonomy" id="132473"/>
    <lineage>
        <taxon>Bacteria</taxon>
        <taxon>Bacillati</taxon>
        <taxon>Actinomycetota</taxon>
        <taxon>Actinomycetes</taxon>
        <taxon>Kitasatosporales</taxon>
        <taxon>Streptomycetaceae</taxon>
        <taxon>Streptomyces</taxon>
        <taxon>Streptomyces aurantiacus group</taxon>
    </lineage>
</organism>
<name>A0A5J6HNR8_STRAD</name>
<reference evidence="2 3" key="1">
    <citation type="submission" date="2017-09" db="EMBL/GenBank/DDBJ databases">
        <authorList>
            <person name="Lee N."/>
            <person name="Cho B.-K."/>
        </authorList>
    </citation>
    <scope>NUCLEOTIDE SEQUENCE [LARGE SCALE GENOMIC DNA]</scope>
    <source>
        <strain evidence="2 3">ATCC 12461</strain>
    </source>
</reference>
<evidence type="ECO:0000313" key="2">
    <source>
        <dbReference type="EMBL" id="QEV21876.1"/>
    </source>
</evidence>
<keyword evidence="1" id="KW-0472">Membrane</keyword>
<dbReference type="RefSeq" id="WP_055534074.1">
    <property type="nucleotide sequence ID" value="NZ_CP023695.1"/>
</dbReference>
<feature type="transmembrane region" description="Helical" evidence="1">
    <location>
        <begin position="27"/>
        <end position="45"/>
    </location>
</feature>
<dbReference type="Proteomes" id="UP000326553">
    <property type="component" value="Chromosome"/>
</dbReference>
<keyword evidence="1" id="KW-1133">Transmembrane helix</keyword>
<gene>
    <name evidence="2" type="ORF">CP975_34035</name>
</gene>
<dbReference type="AlphaFoldDB" id="A0A5J6HNR8"/>
<evidence type="ECO:0000256" key="1">
    <source>
        <dbReference type="SAM" id="Phobius"/>
    </source>
</evidence>
<sequence length="63" mass="6831">MTLQRRHGTNAPETGQRGRKWKTAERLLAALAALIAVVGGAVWVVQRANEVYGGQPDEVFGDL</sequence>
<dbReference type="EMBL" id="CP023695">
    <property type="protein sequence ID" value="QEV21876.1"/>
    <property type="molecule type" value="Genomic_DNA"/>
</dbReference>
<dbReference type="KEGG" id="salw:CP975_34035"/>
<evidence type="ECO:0000313" key="3">
    <source>
        <dbReference type="Proteomes" id="UP000326553"/>
    </source>
</evidence>
<proteinExistence type="predicted"/>
<protein>
    <submittedName>
        <fullName evidence="2">Uncharacterized protein</fullName>
    </submittedName>
</protein>